<dbReference type="Proteomes" id="UP000660380">
    <property type="component" value="Unassembled WGS sequence"/>
</dbReference>
<evidence type="ECO:0000259" key="1">
    <source>
        <dbReference type="SMART" id="SM00912"/>
    </source>
</evidence>
<dbReference type="Pfam" id="PF05860">
    <property type="entry name" value="TPS"/>
    <property type="match status" value="1"/>
</dbReference>
<dbReference type="SMART" id="SM00912">
    <property type="entry name" value="Haemagg_act"/>
    <property type="match status" value="1"/>
</dbReference>
<dbReference type="InterPro" id="IPR011050">
    <property type="entry name" value="Pectin_lyase_fold/virulence"/>
</dbReference>
<feature type="domain" description="Filamentous haemagglutinin FhaB/tRNA nuclease CdiA-like TPS" evidence="1">
    <location>
        <begin position="30"/>
        <end position="142"/>
    </location>
</feature>
<comment type="caution">
    <text evidence="2">The sequence shown here is derived from an EMBL/GenBank/DDBJ whole genome shotgun (WGS) entry which is preliminary data.</text>
</comment>
<name>A0ABR8GPG1_9CYAN</name>
<organism evidence="2 3">
    <name type="scientific">Scytonema hofmannii FACHB-248</name>
    <dbReference type="NCBI Taxonomy" id="1842502"/>
    <lineage>
        <taxon>Bacteria</taxon>
        <taxon>Bacillati</taxon>
        <taxon>Cyanobacteriota</taxon>
        <taxon>Cyanophyceae</taxon>
        <taxon>Nostocales</taxon>
        <taxon>Scytonemataceae</taxon>
        <taxon>Scytonema</taxon>
    </lineage>
</organism>
<dbReference type="EMBL" id="JACJTA010000021">
    <property type="protein sequence ID" value="MBD2605262.1"/>
    <property type="molecule type" value="Genomic_DNA"/>
</dbReference>
<evidence type="ECO:0000313" key="2">
    <source>
        <dbReference type="EMBL" id="MBD2605262.1"/>
    </source>
</evidence>
<dbReference type="InterPro" id="IPR008638">
    <property type="entry name" value="FhaB/CdiA-like_TPS"/>
</dbReference>
<proteinExistence type="predicted"/>
<dbReference type="InterPro" id="IPR012334">
    <property type="entry name" value="Pectin_lyas_fold"/>
</dbReference>
<dbReference type="Gene3D" id="2.160.20.10">
    <property type="entry name" value="Single-stranded right-handed beta-helix, Pectin lyase-like"/>
    <property type="match status" value="2"/>
</dbReference>
<reference evidence="2 3" key="1">
    <citation type="journal article" date="2020" name="ISME J.">
        <title>Comparative genomics reveals insights into cyanobacterial evolution and habitat adaptation.</title>
        <authorList>
            <person name="Chen M.Y."/>
            <person name="Teng W.K."/>
            <person name="Zhao L."/>
            <person name="Hu C.X."/>
            <person name="Zhou Y.K."/>
            <person name="Han B.P."/>
            <person name="Song L.R."/>
            <person name="Shu W.S."/>
        </authorList>
    </citation>
    <scope>NUCLEOTIDE SEQUENCE [LARGE SCALE GENOMIC DNA]</scope>
    <source>
        <strain evidence="2 3">FACHB-248</strain>
    </source>
</reference>
<dbReference type="NCBIfam" id="TIGR01901">
    <property type="entry name" value="adhes_NPXG"/>
    <property type="match status" value="1"/>
</dbReference>
<keyword evidence="3" id="KW-1185">Reference proteome</keyword>
<dbReference type="SUPFAM" id="SSF51126">
    <property type="entry name" value="Pectin lyase-like"/>
    <property type="match status" value="2"/>
</dbReference>
<gene>
    <name evidence="2" type="ORF">H6G81_12130</name>
</gene>
<accession>A0ABR8GPG1</accession>
<protein>
    <submittedName>
        <fullName evidence="2">Filamentous hemagglutinin N-terminal domain-containing protein</fullName>
    </submittedName>
</protein>
<dbReference type="RefSeq" id="WP_029637001.1">
    <property type="nucleotide sequence ID" value="NZ_JACJTA010000021.1"/>
</dbReference>
<evidence type="ECO:0000313" key="3">
    <source>
        <dbReference type="Proteomes" id="UP000660380"/>
    </source>
</evidence>
<sequence length="808" mass="83850">MRKQTNYFWIAGLGFLCFLTKIDLIQAQITSDRTLSTEVLTTNNLDFTIINGNRVGNNLFHSFRELSVPTGGSAFFSNDLNVQNIISRVTGGSISNIDGLLKTNGSANLFLINPNGIIFGQNASLNINGSFFVSTANNIIFADGTQFSATNLQTPPLLTVSVPIGLQFGQIAQPIQIYGSTLEQVVPGNTLAILGGDVLVKGGRLIAPGGRIDIGSVAPNSLVSLNPISEGSAFGYEGVQNFQDIQLSQRALINTSGEGSGGIQLRGRDIAIADNSQIARFTLGNKPGQPLVIKASETVEISNNSQLLTATGQNRPASDIEIETKRLIVRDGAFIDASTFGSGAGGNITVNASESVQLLGNGFYTSLGTQSLGRNNNAGNAGTVNISTGKLILRDGGRILTSTIGSGNAGTLRIDASESVEASGISVLDRNLPSGLLAETTTRSSKVFIPATGNGGDLIINTQRLLVQNGASISTAAINGSRGQAGRLDINASNSVTVTGTGIDGNGQIVRSTLLAASDGFGNAGDLRVNTNKLTVQDGAAISVASTGFGNAGNLEITSGLILLDNQGKLTANTQAGEGNINLRSLNLILRRGSAITTNATGNNITGGNINIDANNGFIVAVKSENSDISANSADFRGGNVTINATGIFGTQFRNAATLESEITATGANPSLSGNVQINTPDLDPTRGLLKLSSDLVDQSHLITQGCPANRGDVFIITGRGGLPPLPNEALRSNQTATVNWVTQGERRRGGEEEKITKVSDSKLPNQIVPATGWVINDNGDVTLIASANTTFQSLTPTTCPGVNIDQN</sequence>